<evidence type="ECO:0000313" key="2">
    <source>
        <dbReference type="Proteomes" id="UP000095541"/>
    </source>
</evidence>
<dbReference type="EMBL" id="CZBI01000005">
    <property type="protein sequence ID" value="CUQ32225.1"/>
    <property type="molecule type" value="Genomic_DNA"/>
</dbReference>
<reference evidence="1 2" key="1">
    <citation type="submission" date="2015-09" db="EMBL/GenBank/DDBJ databases">
        <authorList>
            <consortium name="Pathogen Informatics"/>
        </authorList>
    </citation>
    <scope>NUCLEOTIDE SEQUENCE [LARGE SCALE GENOMIC DNA]</scope>
    <source>
        <strain evidence="1 2">2789STDY5834945</strain>
    </source>
</reference>
<dbReference type="Gene3D" id="3.40.1660.10">
    <property type="entry name" value="EreA-like (biosynthetic domain)"/>
    <property type="match status" value="1"/>
</dbReference>
<dbReference type="RefSeq" id="WP_055220553.1">
    <property type="nucleotide sequence ID" value="NZ_CZBI01000005.1"/>
</dbReference>
<proteinExistence type="predicted"/>
<dbReference type="PANTHER" id="PTHR31299:SF0">
    <property type="entry name" value="ESTERASE, PUTATIVE (AFU_ORTHOLOGUE AFUA_1G05850)-RELATED"/>
    <property type="match status" value="1"/>
</dbReference>
<gene>
    <name evidence="1" type="ORF">ERS852557_03572</name>
</gene>
<protein>
    <submittedName>
        <fullName evidence="1">Erythromycin esterase</fullName>
    </submittedName>
</protein>
<evidence type="ECO:0000313" key="1">
    <source>
        <dbReference type="EMBL" id="CUQ32225.1"/>
    </source>
</evidence>
<organism evidence="1 2">
    <name type="scientific">Bacteroides thetaiotaomicron</name>
    <dbReference type="NCBI Taxonomy" id="818"/>
    <lineage>
        <taxon>Bacteria</taxon>
        <taxon>Pseudomonadati</taxon>
        <taxon>Bacteroidota</taxon>
        <taxon>Bacteroidia</taxon>
        <taxon>Bacteroidales</taxon>
        <taxon>Bacteroidaceae</taxon>
        <taxon>Bacteroides</taxon>
    </lineage>
</organism>
<dbReference type="InterPro" id="IPR052036">
    <property type="entry name" value="Hydrolase/PRTase-associated"/>
</dbReference>
<dbReference type="Gene3D" id="1.20.1440.30">
    <property type="entry name" value="Biosynthetic Protein domain"/>
    <property type="match status" value="1"/>
</dbReference>
<dbReference type="SUPFAM" id="SSF159501">
    <property type="entry name" value="EreA/ChaN-like"/>
    <property type="match status" value="1"/>
</dbReference>
<name>A0A174VJN7_BACT4</name>
<dbReference type="Gene3D" id="3.30.1870.10">
    <property type="entry name" value="EreA-like, domain 2"/>
    <property type="match status" value="1"/>
</dbReference>
<dbReference type="Pfam" id="PF05139">
    <property type="entry name" value="Erythro_esteras"/>
    <property type="match status" value="1"/>
</dbReference>
<sequence length="622" mass="73226">MSDYLTRQKNIVLLFFLFLFFHFGNLNAQDKYNLEFRSIVDFKWFTNVNLIIRVDSSVLIHNKYPMVLEQEKNNPFPVLGLPLLTPDIRQTFLLPDSLKNACIEISINNKCFNMERLLLRVIGLNECQEIAFSDSTNINNVEQWTEKLLKLKLRDTKFLIVGIDGYSPNIQKKPSKLYLDRIKILLNDQPIEEIASINKLDPYKPIESYCGLLATDSINTNFIKKTILPNKRIIALGETVHGSTEIAECVFNIIKENILYNNCRCVMIEEDMSMLLKMNLFVNERLSEKSLEEIEKDMNGIHINTNALLHFLSWLRKYNHEMPNNKVHLWGIEPRLSFARNALFDYFYAFYNVEYRNIFSQMLECLKSVNYKQAFVLATTQSATLIDIMGKDEYEKFLYVLDFQNQLENESQNAVDGYLSVRKRENYMFENVDYFLRHNLQRNEKVIIYTHYGHAQKKAQLRTIFPVIFPLGYYLNQKYKDSYGVVGITIGEGEITTRSNEAQDEFISYKVAPSSASSLEKLLMDVKKEYIYCPSQCLPNDIYLIRYIGNRVWKEQPDIYNVVKECADGFVFIRQSHGFVNDKFDLNYLYKYTRRRRILQQIQKENNLIDYEDKNRPLGRDL</sequence>
<dbReference type="InterPro" id="IPR007815">
    <property type="entry name" value="Emycin_Estase"/>
</dbReference>
<accession>A0A174VJN7</accession>
<dbReference type="GO" id="GO:0046677">
    <property type="term" value="P:response to antibiotic"/>
    <property type="evidence" value="ECO:0007669"/>
    <property type="project" value="InterPro"/>
</dbReference>
<dbReference type="AlphaFoldDB" id="A0A174VJN7"/>
<dbReference type="PANTHER" id="PTHR31299">
    <property type="entry name" value="ESTERASE, PUTATIVE (AFU_ORTHOLOGUE AFUA_1G05850)-RELATED"/>
    <property type="match status" value="1"/>
</dbReference>
<dbReference type="Proteomes" id="UP000095541">
    <property type="component" value="Unassembled WGS sequence"/>
</dbReference>
<dbReference type="CDD" id="cd14728">
    <property type="entry name" value="Ere-like"/>
    <property type="match status" value="1"/>
</dbReference>